<reference evidence="2" key="2">
    <citation type="submission" date="2025-09" db="UniProtKB">
        <authorList>
            <consortium name="Ensembl"/>
        </authorList>
    </citation>
    <scope>IDENTIFICATION</scope>
</reference>
<dbReference type="Proteomes" id="UP000694545">
    <property type="component" value="Unplaced"/>
</dbReference>
<feature type="region of interest" description="Disordered" evidence="1">
    <location>
        <begin position="1"/>
        <end position="26"/>
    </location>
</feature>
<evidence type="ECO:0000256" key="1">
    <source>
        <dbReference type="SAM" id="MobiDB-lite"/>
    </source>
</evidence>
<name>A0A8D2IGS0_VARKO</name>
<dbReference type="AlphaFoldDB" id="A0A8D2IGS0"/>
<proteinExistence type="predicted"/>
<dbReference type="Ensembl" id="ENSVKKT00000000195.1">
    <property type="protein sequence ID" value="ENSVKKP00000000188.1"/>
    <property type="gene ID" value="ENSVKKG00000000185.1"/>
</dbReference>
<sequence length="192" mass="21590">QGDASPQPERSSRFPPSVRFEGAFRRPQGGTCETFTPAHQADVPLRSSPLNPSWRAPATRLWSGRGHGVSSAVLTKAPMRLVWAPRSCSSCLWPRRRRYSMSRTSVRGIWAFFRNSDRIRGRKPGLPLLARTKLRYRLSTRLCSSLWRPMGPGRTGEAGRRSARGLGARRIVTTVRAAAPRNPTEWRPQPSF</sequence>
<keyword evidence="3" id="KW-1185">Reference proteome</keyword>
<protein>
    <submittedName>
        <fullName evidence="2">Uncharacterized protein</fullName>
    </submittedName>
</protein>
<reference evidence="2" key="1">
    <citation type="submission" date="2025-08" db="UniProtKB">
        <authorList>
            <consortium name="Ensembl"/>
        </authorList>
    </citation>
    <scope>IDENTIFICATION</scope>
</reference>
<accession>A0A8D2IGS0</accession>
<evidence type="ECO:0000313" key="3">
    <source>
        <dbReference type="Proteomes" id="UP000694545"/>
    </source>
</evidence>
<evidence type="ECO:0000313" key="2">
    <source>
        <dbReference type="Ensembl" id="ENSVKKP00000000188.1"/>
    </source>
</evidence>
<organism evidence="2 3">
    <name type="scientific">Varanus komodoensis</name>
    <name type="common">Komodo dragon</name>
    <dbReference type="NCBI Taxonomy" id="61221"/>
    <lineage>
        <taxon>Eukaryota</taxon>
        <taxon>Metazoa</taxon>
        <taxon>Chordata</taxon>
        <taxon>Craniata</taxon>
        <taxon>Vertebrata</taxon>
        <taxon>Euteleostomi</taxon>
        <taxon>Lepidosauria</taxon>
        <taxon>Squamata</taxon>
        <taxon>Bifurcata</taxon>
        <taxon>Unidentata</taxon>
        <taxon>Episquamata</taxon>
        <taxon>Toxicofera</taxon>
        <taxon>Anguimorpha</taxon>
        <taxon>Paleoanguimorpha</taxon>
        <taxon>Varanoidea</taxon>
        <taxon>Varanidae</taxon>
        <taxon>Varanus</taxon>
    </lineage>
</organism>